<dbReference type="AlphaFoldDB" id="A0A3E2UDM0"/>
<reference evidence="1 2" key="1">
    <citation type="submission" date="2018-08" db="EMBL/GenBank/DDBJ databases">
        <title>A genome reference for cultivated species of the human gut microbiota.</title>
        <authorList>
            <person name="Zou Y."/>
            <person name="Xue W."/>
            <person name="Luo G."/>
        </authorList>
    </citation>
    <scope>NUCLEOTIDE SEQUENCE [LARGE SCALE GENOMIC DNA]</scope>
    <source>
        <strain evidence="1 2">AF29-11BH</strain>
    </source>
</reference>
<gene>
    <name evidence="1" type="ORF">DWZ04_13500</name>
</gene>
<comment type="caution">
    <text evidence="1">The sequence shown here is derived from an EMBL/GenBank/DDBJ whole genome shotgun (WGS) entry which is preliminary data.</text>
</comment>
<evidence type="ECO:0000313" key="2">
    <source>
        <dbReference type="Proteomes" id="UP000260783"/>
    </source>
</evidence>
<organism evidence="1 2">
    <name type="scientific">Faecalibacterium prausnitzii</name>
    <dbReference type="NCBI Taxonomy" id="853"/>
    <lineage>
        <taxon>Bacteria</taxon>
        <taxon>Bacillati</taxon>
        <taxon>Bacillota</taxon>
        <taxon>Clostridia</taxon>
        <taxon>Eubacteriales</taxon>
        <taxon>Oscillospiraceae</taxon>
        <taxon>Faecalibacterium</taxon>
    </lineage>
</organism>
<name>A0A3E2UDM0_9FIRM</name>
<accession>A0A3E2UDM0</accession>
<dbReference type="RefSeq" id="WP_117527844.1">
    <property type="nucleotide sequence ID" value="NZ_JAQCXC010000018.1"/>
</dbReference>
<dbReference type="Proteomes" id="UP000260783">
    <property type="component" value="Unassembled WGS sequence"/>
</dbReference>
<proteinExistence type="predicted"/>
<protein>
    <submittedName>
        <fullName evidence="1">Uncharacterized protein</fullName>
    </submittedName>
</protein>
<evidence type="ECO:0000313" key="1">
    <source>
        <dbReference type="EMBL" id="RGB94303.1"/>
    </source>
</evidence>
<dbReference type="EMBL" id="QVEW01000018">
    <property type="protein sequence ID" value="RGB94303.1"/>
    <property type="molecule type" value="Genomic_DNA"/>
</dbReference>
<sequence>MDKTDFVKQLATLESLTDWEDGDAVLEALDTARREIYIQYRTGKMNAEEFRALNVLAGCLEHRALDSMMDKWDEEAERM</sequence>